<feature type="compositionally biased region" description="Low complexity" evidence="1">
    <location>
        <begin position="522"/>
        <end position="539"/>
    </location>
</feature>
<feature type="region of interest" description="Disordered" evidence="1">
    <location>
        <begin position="1410"/>
        <end position="1454"/>
    </location>
</feature>
<dbReference type="PANTHER" id="PTHR39226">
    <property type="entry name" value="RIKEN CDNA 1700013G24 GENE"/>
    <property type="match status" value="1"/>
</dbReference>
<proteinExistence type="predicted"/>
<organism evidence="2 3">
    <name type="scientific">Camelus dromedarius</name>
    <name type="common">Dromedary</name>
    <name type="synonym">Arabian camel</name>
    <dbReference type="NCBI Taxonomy" id="9838"/>
    <lineage>
        <taxon>Eukaryota</taxon>
        <taxon>Metazoa</taxon>
        <taxon>Chordata</taxon>
        <taxon>Craniata</taxon>
        <taxon>Vertebrata</taxon>
        <taxon>Euteleostomi</taxon>
        <taxon>Mammalia</taxon>
        <taxon>Eutheria</taxon>
        <taxon>Laurasiatheria</taxon>
        <taxon>Artiodactyla</taxon>
        <taxon>Tylopoda</taxon>
        <taxon>Camelidae</taxon>
        <taxon>Camelus</taxon>
    </lineage>
</organism>
<comment type="caution">
    <text evidence="2">The sequence shown here is derived from an EMBL/GenBank/DDBJ whole genome shotgun (WGS) entry which is preliminary data.</text>
</comment>
<feature type="region of interest" description="Disordered" evidence="1">
    <location>
        <begin position="484"/>
        <end position="594"/>
    </location>
</feature>
<protein>
    <submittedName>
        <fullName evidence="2">Uncharacterized protein</fullName>
    </submittedName>
</protein>
<evidence type="ECO:0000256" key="1">
    <source>
        <dbReference type="SAM" id="MobiDB-lite"/>
    </source>
</evidence>
<reference evidence="2 3" key="1">
    <citation type="journal article" date="2019" name="Mol. Ecol. Resour.">
        <title>Improving Illumina assemblies with Hi-C and long reads: an example with the North African dromedary.</title>
        <authorList>
            <person name="Elbers J.P."/>
            <person name="Rogers M.F."/>
            <person name="Perelman P.L."/>
            <person name="Proskuryakova A.A."/>
            <person name="Serdyukova N.A."/>
            <person name="Johnson W.E."/>
            <person name="Horin P."/>
            <person name="Corander J."/>
            <person name="Murphy D."/>
            <person name="Burger P.A."/>
        </authorList>
    </citation>
    <scope>NUCLEOTIDE SEQUENCE [LARGE SCALE GENOMIC DNA]</scope>
    <source>
        <strain evidence="2">Drom800</strain>
        <tissue evidence="2">Blood</tissue>
    </source>
</reference>
<feature type="compositionally biased region" description="Basic and acidic residues" evidence="1">
    <location>
        <begin position="583"/>
        <end position="594"/>
    </location>
</feature>
<dbReference type="PANTHER" id="PTHR39226:SF1">
    <property type="entry name" value="RIKEN CDNA 1700013G24 GENE"/>
    <property type="match status" value="1"/>
</dbReference>
<evidence type="ECO:0000313" key="2">
    <source>
        <dbReference type="EMBL" id="KAB1267991.1"/>
    </source>
</evidence>
<accession>A0A5N4DA50</accession>
<name>A0A5N4DA50_CAMDR</name>
<dbReference type="EMBL" id="JWIN03000013">
    <property type="protein sequence ID" value="KAB1267991.1"/>
    <property type="molecule type" value="Genomic_DNA"/>
</dbReference>
<feature type="region of interest" description="Disordered" evidence="1">
    <location>
        <begin position="804"/>
        <end position="847"/>
    </location>
</feature>
<dbReference type="Proteomes" id="UP000299084">
    <property type="component" value="Unassembled WGS sequence"/>
</dbReference>
<feature type="compositionally biased region" description="Basic and acidic residues" evidence="1">
    <location>
        <begin position="1417"/>
        <end position="1429"/>
    </location>
</feature>
<evidence type="ECO:0000313" key="3">
    <source>
        <dbReference type="Proteomes" id="UP000299084"/>
    </source>
</evidence>
<feature type="compositionally biased region" description="Polar residues" evidence="1">
    <location>
        <begin position="883"/>
        <end position="900"/>
    </location>
</feature>
<feature type="compositionally biased region" description="Basic and acidic residues" evidence="1">
    <location>
        <begin position="817"/>
        <end position="830"/>
    </location>
</feature>
<keyword evidence="3" id="KW-1185">Reference proteome</keyword>
<gene>
    <name evidence="2" type="ORF">Cadr_000013379</name>
</gene>
<sequence length="1454" mass="157420">MTHCLQAGDPGRLVTFQPRSEDLRTRCTKDRRWMSQLDHQRELAPKYRCSGAVPATWGHFMNISYYRNTSQLLLSSFPCLLSARVYLRMCRSLHMTIIRIPLRGNFPSPVKTERDVLAGWGSATPHLPHAPELRSVLACTCHTWAWGSAVLAAGEVCDSLCLHGWKAAAGGGPEPSPGEIFQPCRQAGPLPDKLLEAGTDVLQAGWDTVPWTEMDLHVWLLSCSACSLCVMLLRAMWLKGQGDTLLGLGGVGVRYGDGSQGGGNLLDVFKLFEPRVGKAPLMVLVGHKKRKVVGRERVGGARPDGKPMSCSRFGNAFKEPRLEMTQMGQGLCRKGCPTNPGHSETLASIPAVLGRERQLALGGDGGWGLTWVSLLLFLSLSDFIWKTRYLPPRSACQVLWHIVGAPPHHFLRGGSKQEVGQTASSYPPLHASLGVDQDLRTESPFPQPGKGAFNPFWLQRCLWPPEDRDLLEPEMASDLGAWVPSGQTVQRPSPLAGRLPGPQPRAEPGLAEAPQGNVSLHSSSSFLGVPPSSPLGSISAAITSPPQGTRPFTLRDCGLGNAQRSIVGAQHGAVDRMRTRREGRKERAGPDRDDAWKILPAPGFRDFMTWPEIWSGGMRVSPIIYLLKEDQEGRGEAVGGLPSVTSHISGGGDGVGLDPGMEEARIWTFHTIQTQRTRAAEGLQLFSGWERLKHGCALTRRKEIRAFLLVGGSTGALRDNGNGGWGSTAQAGAGTGGGVKWTRAWSGPSPCGVPTFGPGGVRIPKLPSLLFSRALPSSPSLALCFLKNTVSIFQFENPWAWEEDAERDKGRGNTLRDSLEGGGREPRRADPATSLPGPGTQPPGEFSAVPYHKALSAQPGRCWSHCPNVTGANPKHSRIPSGSEVSSTPSEQSDRPSSPRLSVRRICMGRPYNSKCVETSHLANCPKVARKPACHGSPHCLLCTDRPSGPSSPTFLDQLIKGINYLDRSTNAFYTNCPKSALSLPRLAANYLEHTANSIHLDHPDHTFSRSYSTRVAASDNSCISTCMVPSTRGDNALRYVDDSSNTSCQRRLHSRNLTPMLPQRPGIKLPELPLFSNGIFSLGGLPNPSPNPAAGGDIDTSHEVGTCPSGMVAGGGKTLPGKSLKRVGLSRPGEGWKDLGDITPLSRPLFPLLPKPGLELPDLRTERVLTQEFRPAELPRGHFRPQGPFLCDSEFQAQSLLAGALLPTAKQRRWQPKYPGVPYGGPRPTEFTSTFIPSLEDKGHPPQIQSSPVQHTLSLSLTSLPSPGRRLWPLFDESSGPHPEEIRLFVREALCPVWPCRGYRKSPMSTVQAMHPRVRVNRKQRTGCGTVPQPAVLSALCTEAAKLSLKLRAAGESLKQSSSPLLLARLGFTFLISEPDPLSLSSPHPPFLRPTLSLPVFSLHPHGPLLSRNFRKGKESQTLEEGTRGRGSGGLSRRPASVTSDPAEATPPL</sequence>
<feature type="region of interest" description="Disordered" evidence="1">
    <location>
        <begin position="872"/>
        <end position="902"/>
    </location>
</feature>